<dbReference type="AlphaFoldDB" id="A0A1Y1RSR1"/>
<feature type="coiled-coil region" evidence="1">
    <location>
        <begin position="190"/>
        <end position="217"/>
    </location>
</feature>
<keyword evidence="5" id="KW-1185">Reference proteome</keyword>
<evidence type="ECO:0000256" key="1">
    <source>
        <dbReference type="SAM" id="Coils"/>
    </source>
</evidence>
<dbReference type="GO" id="GO:0004803">
    <property type="term" value="F:transposase activity"/>
    <property type="evidence" value="ECO:0007669"/>
    <property type="project" value="InterPro"/>
</dbReference>
<dbReference type="EMBL" id="MWQY01000056">
    <property type="protein sequence ID" value="ORC26998.1"/>
    <property type="molecule type" value="Genomic_DNA"/>
</dbReference>
<name>A0A1Y1RSR1_9SPIO</name>
<dbReference type="OrthoDB" id="363996at2"/>
<protein>
    <submittedName>
        <fullName evidence="4">Uncharacterized protein</fullName>
    </submittedName>
</protein>
<gene>
    <name evidence="4" type="ORF">B4O97_19085</name>
</gene>
<dbReference type="Pfam" id="PF01548">
    <property type="entry name" value="DEDD_Tnp_IS110"/>
    <property type="match status" value="1"/>
</dbReference>
<dbReference type="Pfam" id="PF02371">
    <property type="entry name" value="Transposase_20"/>
    <property type="match status" value="1"/>
</dbReference>
<dbReference type="Proteomes" id="UP000192343">
    <property type="component" value="Unassembled WGS sequence"/>
</dbReference>
<keyword evidence="1" id="KW-0175">Coiled coil</keyword>
<feature type="domain" description="Transposase IS110-like N-terminal" evidence="2">
    <location>
        <begin position="7"/>
        <end position="155"/>
    </location>
</feature>
<dbReference type="PANTHER" id="PTHR33055">
    <property type="entry name" value="TRANSPOSASE FOR INSERTION SEQUENCE ELEMENT IS1111A"/>
    <property type="match status" value="1"/>
</dbReference>
<reference evidence="4 5" key="1">
    <citation type="submission" date="2017-03" db="EMBL/GenBank/DDBJ databases">
        <title>Draft Genome sequence of Marispirochaeta sp. strain JC444.</title>
        <authorList>
            <person name="Shivani Y."/>
            <person name="Subhash Y."/>
            <person name="Sasikala C."/>
            <person name="Ramana C."/>
        </authorList>
    </citation>
    <scope>NUCLEOTIDE SEQUENCE [LARGE SCALE GENOMIC DNA]</scope>
    <source>
        <strain evidence="4 5">JC444</strain>
    </source>
</reference>
<accession>A0A1Y1RSR1</accession>
<proteinExistence type="predicted"/>
<sequence length="371" mass="42397">MNTVIHIGIDVHKDTYSLCSFNFSNQKSFGQTKITSKSALVVKYVRKLQKEHPECTVLCGYEAGPTGYGLYRDLAKADIPCVIMAPTTLPKAPGNHVKTDRTDAEGLARHLAWGTYSAIHIPTPEDEAIKNYTRLRNTRQKALRRAKQNLLSFLLRHGRCFTGGTNYWTKVHYRWLKEQLFQDVVDQETFNEYLQEIHDQQEKVDRCNQRIEELAAQDAYQDRVSKLRCFRGIETHTALSFIAEVGDFCRFANPQQFSSFLGLVPKENSSGQRERRGSITKAGNQRLRLLLIEGANSTLKSNIYGKKSKRLLARQKGNEPDVIAYADNANRRLHRVYNHLVARGVHHNKATVAVARELSCFIWGMMNNRIN</sequence>
<dbReference type="InterPro" id="IPR047650">
    <property type="entry name" value="Transpos_IS110"/>
</dbReference>
<evidence type="ECO:0000259" key="2">
    <source>
        <dbReference type="Pfam" id="PF01548"/>
    </source>
</evidence>
<evidence type="ECO:0000313" key="5">
    <source>
        <dbReference type="Proteomes" id="UP000192343"/>
    </source>
</evidence>
<evidence type="ECO:0000313" key="4">
    <source>
        <dbReference type="EMBL" id="ORC26998.1"/>
    </source>
</evidence>
<dbReference type="GO" id="GO:0003677">
    <property type="term" value="F:DNA binding"/>
    <property type="evidence" value="ECO:0007669"/>
    <property type="project" value="InterPro"/>
</dbReference>
<dbReference type="GO" id="GO:0006313">
    <property type="term" value="P:DNA transposition"/>
    <property type="evidence" value="ECO:0007669"/>
    <property type="project" value="InterPro"/>
</dbReference>
<dbReference type="InterPro" id="IPR003346">
    <property type="entry name" value="Transposase_20"/>
</dbReference>
<dbReference type="PANTHER" id="PTHR33055:SF3">
    <property type="entry name" value="PUTATIVE TRANSPOSASE FOR IS117-RELATED"/>
    <property type="match status" value="1"/>
</dbReference>
<organism evidence="4 5">
    <name type="scientific">Marispirochaeta aestuarii</name>
    <dbReference type="NCBI Taxonomy" id="1963862"/>
    <lineage>
        <taxon>Bacteria</taxon>
        <taxon>Pseudomonadati</taxon>
        <taxon>Spirochaetota</taxon>
        <taxon>Spirochaetia</taxon>
        <taxon>Spirochaetales</taxon>
        <taxon>Spirochaetaceae</taxon>
        <taxon>Marispirochaeta</taxon>
    </lineage>
</organism>
<dbReference type="NCBIfam" id="NF033542">
    <property type="entry name" value="transpos_IS110"/>
    <property type="match status" value="1"/>
</dbReference>
<dbReference type="RefSeq" id="WP_083053110.1">
    <property type="nucleotide sequence ID" value="NZ_MWQY01000056.1"/>
</dbReference>
<comment type="caution">
    <text evidence="4">The sequence shown here is derived from an EMBL/GenBank/DDBJ whole genome shotgun (WGS) entry which is preliminary data.</text>
</comment>
<feature type="domain" description="Transposase IS116/IS110/IS902 C-terminal" evidence="3">
    <location>
        <begin position="227"/>
        <end position="302"/>
    </location>
</feature>
<dbReference type="InterPro" id="IPR002525">
    <property type="entry name" value="Transp_IS110-like_N"/>
</dbReference>
<dbReference type="STRING" id="1963862.B4O97_19085"/>
<evidence type="ECO:0000259" key="3">
    <source>
        <dbReference type="Pfam" id="PF02371"/>
    </source>
</evidence>